<dbReference type="SMART" id="SM00530">
    <property type="entry name" value="HTH_XRE"/>
    <property type="match status" value="1"/>
</dbReference>
<sequence length="284" mass="32142">MTERSFGPVVVRRRLGAELRRLRDRAGLSLEQAARELEVSPSKISRLENGLSPAKVWDVRNLLTLYGVEDEDYRRRAERWVSEGKSQGWWHPYSDASPADLDHYVSLEAEAAEIRSYCAPYLHGLLQTRGYAEALIRSMMGHLDRAAIDGLITVRIGRQGILETTNPPALRIVVDESVLRRSVGSPEVMREQYEYLAQLTGRFDIRIRSLDAPPHAALLSPFTVFVPRESDIDPTVVNLESAFHDAYFYDPADVEPFLSSFDDLQGTSLSPEESQALVWRLLET</sequence>
<dbReference type="RefSeq" id="WP_345418627.1">
    <property type="nucleotide sequence ID" value="NZ_BAABHO010000032.1"/>
</dbReference>
<gene>
    <name evidence="2" type="ORF">GCM10023200_38070</name>
</gene>
<name>A0ABP9BRV6_9PSEU</name>
<proteinExistence type="predicted"/>
<evidence type="ECO:0000259" key="1">
    <source>
        <dbReference type="PROSITE" id="PS50943"/>
    </source>
</evidence>
<dbReference type="InterPro" id="IPR001387">
    <property type="entry name" value="Cro/C1-type_HTH"/>
</dbReference>
<feature type="domain" description="HTH cro/C1-type" evidence="1">
    <location>
        <begin position="19"/>
        <end position="74"/>
    </location>
</feature>
<dbReference type="SUPFAM" id="SSF47413">
    <property type="entry name" value="lambda repressor-like DNA-binding domains"/>
    <property type="match status" value="1"/>
</dbReference>
<dbReference type="PROSITE" id="PS50943">
    <property type="entry name" value="HTH_CROC1"/>
    <property type="match status" value="1"/>
</dbReference>
<dbReference type="EMBL" id="BAABHO010000032">
    <property type="protein sequence ID" value="GAA4798093.1"/>
    <property type="molecule type" value="Genomic_DNA"/>
</dbReference>
<keyword evidence="3" id="KW-1185">Reference proteome</keyword>
<dbReference type="Pfam" id="PF13560">
    <property type="entry name" value="HTH_31"/>
    <property type="match status" value="1"/>
</dbReference>
<reference evidence="3" key="1">
    <citation type="journal article" date="2019" name="Int. J. Syst. Evol. Microbiol.">
        <title>The Global Catalogue of Microorganisms (GCM) 10K type strain sequencing project: providing services to taxonomists for standard genome sequencing and annotation.</title>
        <authorList>
            <consortium name="The Broad Institute Genomics Platform"/>
            <consortium name="The Broad Institute Genome Sequencing Center for Infectious Disease"/>
            <person name="Wu L."/>
            <person name="Ma J."/>
        </authorList>
    </citation>
    <scope>NUCLEOTIDE SEQUENCE [LARGE SCALE GENOMIC DNA]</scope>
    <source>
        <strain evidence="3">JCM 17979</strain>
    </source>
</reference>
<organism evidence="2 3">
    <name type="scientific">Actinomycetospora chlora</name>
    <dbReference type="NCBI Taxonomy" id="663608"/>
    <lineage>
        <taxon>Bacteria</taxon>
        <taxon>Bacillati</taxon>
        <taxon>Actinomycetota</taxon>
        <taxon>Actinomycetes</taxon>
        <taxon>Pseudonocardiales</taxon>
        <taxon>Pseudonocardiaceae</taxon>
        <taxon>Actinomycetospora</taxon>
    </lineage>
</organism>
<dbReference type="CDD" id="cd00093">
    <property type="entry name" value="HTH_XRE"/>
    <property type="match status" value="1"/>
</dbReference>
<protein>
    <submittedName>
        <fullName evidence="2">Helix-turn-helix transcriptional regulator</fullName>
    </submittedName>
</protein>
<dbReference type="Pfam" id="PF19054">
    <property type="entry name" value="DUF5753"/>
    <property type="match status" value="1"/>
</dbReference>
<dbReference type="InterPro" id="IPR043917">
    <property type="entry name" value="DUF5753"/>
</dbReference>
<accession>A0ABP9BRV6</accession>
<evidence type="ECO:0000313" key="3">
    <source>
        <dbReference type="Proteomes" id="UP001500928"/>
    </source>
</evidence>
<dbReference type="Gene3D" id="1.10.260.40">
    <property type="entry name" value="lambda repressor-like DNA-binding domains"/>
    <property type="match status" value="1"/>
</dbReference>
<dbReference type="Proteomes" id="UP001500928">
    <property type="component" value="Unassembled WGS sequence"/>
</dbReference>
<comment type="caution">
    <text evidence="2">The sequence shown here is derived from an EMBL/GenBank/DDBJ whole genome shotgun (WGS) entry which is preliminary data.</text>
</comment>
<dbReference type="InterPro" id="IPR010982">
    <property type="entry name" value="Lambda_DNA-bd_dom_sf"/>
</dbReference>
<evidence type="ECO:0000313" key="2">
    <source>
        <dbReference type="EMBL" id="GAA4798093.1"/>
    </source>
</evidence>